<feature type="domain" description="DUF4378" evidence="2">
    <location>
        <begin position="454"/>
        <end position="528"/>
    </location>
</feature>
<dbReference type="PROSITE" id="PS51257">
    <property type="entry name" value="PROKAR_LIPOPROTEIN"/>
    <property type="match status" value="1"/>
</dbReference>
<evidence type="ECO:0000313" key="4">
    <source>
        <dbReference type="Proteomes" id="UP000593579"/>
    </source>
</evidence>
<feature type="compositionally biased region" description="Low complexity" evidence="1">
    <location>
        <begin position="285"/>
        <end position="297"/>
    </location>
</feature>
<feature type="region of interest" description="Disordered" evidence="1">
    <location>
        <begin position="394"/>
        <end position="417"/>
    </location>
</feature>
<dbReference type="EMBL" id="JABEZY010000002">
    <property type="protein sequence ID" value="MBA0734719.1"/>
    <property type="molecule type" value="Genomic_DNA"/>
</dbReference>
<feature type="compositionally biased region" description="Acidic residues" evidence="1">
    <location>
        <begin position="398"/>
        <end position="413"/>
    </location>
</feature>
<feature type="region of interest" description="Disordered" evidence="1">
    <location>
        <begin position="203"/>
        <end position="234"/>
    </location>
</feature>
<dbReference type="PANTHER" id="PTHR33623">
    <property type="entry name" value="OS04G0572500 PROTEIN"/>
    <property type="match status" value="1"/>
</dbReference>
<evidence type="ECO:0000256" key="1">
    <source>
        <dbReference type="SAM" id="MobiDB-lite"/>
    </source>
</evidence>
<feature type="compositionally biased region" description="Basic and acidic residues" evidence="1">
    <location>
        <begin position="299"/>
        <end position="317"/>
    </location>
</feature>
<keyword evidence="4" id="KW-1185">Reference proteome</keyword>
<feature type="compositionally biased region" description="Polar residues" evidence="1">
    <location>
        <begin position="204"/>
        <end position="221"/>
    </location>
</feature>
<accession>A0A7J9BFB6</accession>
<gene>
    <name evidence="3" type="ORF">Gogos_018614</name>
</gene>
<reference evidence="3 4" key="1">
    <citation type="journal article" date="2019" name="Genome Biol. Evol.">
        <title>Insights into the evolution of the New World diploid cottons (Gossypium, subgenus Houzingenia) based on genome sequencing.</title>
        <authorList>
            <person name="Grover C.E."/>
            <person name="Arick M.A. 2nd"/>
            <person name="Thrash A."/>
            <person name="Conover J.L."/>
            <person name="Sanders W.S."/>
            <person name="Peterson D.G."/>
            <person name="Frelichowski J.E."/>
            <person name="Scheffler J.A."/>
            <person name="Scheffler B.E."/>
            <person name="Wendel J.F."/>
        </authorList>
    </citation>
    <scope>NUCLEOTIDE SEQUENCE [LARGE SCALE GENOMIC DNA]</scope>
    <source>
        <strain evidence="3">5</strain>
        <tissue evidence="3">Leaf</tissue>
    </source>
</reference>
<protein>
    <recommendedName>
        <fullName evidence="2">DUF4378 domain-containing protein</fullName>
    </recommendedName>
</protein>
<comment type="caution">
    <text evidence="3">The sequence shown here is derived from an EMBL/GenBank/DDBJ whole genome shotgun (WGS) entry which is preliminary data.</text>
</comment>
<dbReference type="OrthoDB" id="1918879at2759"/>
<dbReference type="Pfam" id="PF14309">
    <property type="entry name" value="DUF4378"/>
    <property type="match status" value="1"/>
</dbReference>
<dbReference type="AlphaFoldDB" id="A0A7J9BFB6"/>
<name>A0A7J9BFB6_GOSGO</name>
<dbReference type="Proteomes" id="UP000593579">
    <property type="component" value="Unassembled WGS sequence"/>
</dbReference>
<feature type="compositionally biased region" description="Acidic residues" evidence="1">
    <location>
        <begin position="346"/>
        <end position="356"/>
    </location>
</feature>
<proteinExistence type="predicted"/>
<evidence type="ECO:0000259" key="2">
    <source>
        <dbReference type="Pfam" id="PF14309"/>
    </source>
</evidence>
<evidence type="ECO:0000313" key="3">
    <source>
        <dbReference type="EMBL" id="MBA0734719.1"/>
    </source>
</evidence>
<sequence>MKARQLFHGAENHSLLLLLTVEIFVPFSSFTSCFSMMGRKHLHELLQEDQEPFVLKKYIADRRCELKKPSPKTHLQIKKRKPITQTSSFPSNFCKNACFFSTKTTTDFTKSPLFEFPSPVKRSPCKSPNAIFLHIPARTAAILLEAALRIQKQSKTKNNGGSSGLFGSILKRITHRNKSWNSEISNVEGAEVSVKDILRWDSSVGKNNQSGRPSSSAVWSETNEEKSMDLDLDTSCSCSQSEDFEEIFVTKDGLRSNAAFGSCDEHFCESPFHFVLQKSPSFTHRTPLFSSPTTSPSRRQKEDKENYQVENFKKLQVEEEEEEQCSPVSVLDPPFEDDDDRHVNDDNDDDNDDEKDGFDLECSYANVQRAKQQLLHKLRRFEKLAELDPIELEKRMLEDDDDDDDNEEEEVENESVYSDSEINIDVIIQQVLKSSFQNPERVPDCMKKLVSDLITEEEAEADSDLETVAKRVCKRIESWKDVESNTIDMMVDQDFKRLEVDGWKRNEEQIKEVGSQLEYAIFGLLMEELSEELVCLNGI</sequence>
<dbReference type="PANTHER" id="PTHR33623:SF5">
    <property type="entry name" value="HISTONE-LYSINE N-METHYLTRANSFERASE SETD1B-LIKE PROTEIN"/>
    <property type="match status" value="1"/>
</dbReference>
<dbReference type="InterPro" id="IPR025486">
    <property type="entry name" value="DUF4378"/>
</dbReference>
<organism evidence="3 4">
    <name type="scientific">Gossypium gossypioides</name>
    <name type="common">Mexican cotton</name>
    <name type="synonym">Selera gossypioides</name>
    <dbReference type="NCBI Taxonomy" id="34282"/>
    <lineage>
        <taxon>Eukaryota</taxon>
        <taxon>Viridiplantae</taxon>
        <taxon>Streptophyta</taxon>
        <taxon>Embryophyta</taxon>
        <taxon>Tracheophyta</taxon>
        <taxon>Spermatophyta</taxon>
        <taxon>Magnoliopsida</taxon>
        <taxon>eudicotyledons</taxon>
        <taxon>Gunneridae</taxon>
        <taxon>Pentapetalae</taxon>
        <taxon>rosids</taxon>
        <taxon>malvids</taxon>
        <taxon>Malvales</taxon>
        <taxon>Malvaceae</taxon>
        <taxon>Malvoideae</taxon>
        <taxon>Gossypium</taxon>
    </lineage>
</organism>
<feature type="region of interest" description="Disordered" evidence="1">
    <location>
        <begin position="285"/>
        <end position="358"/>
    </location>
</feature>